<name>A0ABP5F1Y3_9ACTN</name>
<organism evidence="2 3">
    <name type="scientific">Nocardiopsis rhodophaea</name>
    <dbReference type="NCBI Taxonomy" id="280238"/>
    <lineage>
        <taxon>Bacteria</taxon>
        <taxon>Bacillati</taxon>
        <taxon>Actinomycetota</taxon>
        <taxon>Actinomycetes</taxon>
        <taxon>Streptosporangiales</taxon>
        <taxon>Nocardiopsidaceae</taxon>
        <taxon>Nocardiopsis</taxon>
    </lineage>
</organism>
<protein>
    <recommendedName>
        <fullName evidence="4">Lipoprotein</fullName>
    </recommendedName>
</protein>
<dbReference type="RefSeq" id="WP_344101506.1">
    <property type="nucleotide sequence ID" value="NZ_BAAAPC010000027.1"/>
</dbReference>
<evidence type="ECO:0000313" key="2">
    <source>
        <dbReference type="EMBL" id="GAA2014318.1"/>
    </source>
</evidence>
<sequence length="197" mass="20632">MGDSPVRRVLPSLSAAVLGAITAAGCADISAPTPITELGAGFAAKPTDTSEKATRGDGPADLSATTFQFEVDELRFDPESVACEPRALSTAPGAWETSAPRERLPGGAAKPHHSAEVGLRNHEGTTRFPVTARVIAPDDTAYSVETTLTGTAWTHLSFPDDFPDGPTRLRAGAYTIIWSASDDQELLACDGFHRPSG</sequence>
<accession>A0ABP5F1Y3</accession>
<comment type="caution">
    <text evidence="2">The sequence shown here is derived from an EMBL/GenBank/DDBJ whole genome shotgun (WGS) entry which is preliminary data.</text>
</comment>
<feature type="region of interest" description="Disordered" evidence="1">
    <location>
        <begin position="42"/>
        <end position="62"/>
    </location>
</feature>
<feature type="region of interest" description="Disordered" evidence="1">
    <location>
        <begin position="88"/>
        <end position="116"/>
    </location>
</feature>
<dbReference type="Proteomes" id="UP001501585">
    <property type="component" value="Unassembled WGS sequence"/>
</dbReference>
<evidence type="ECO:0000256" key="1">
    <source>
        <dbReference type="SAM" id="MobiDB-lite"/>
    </source>
</evidence>
<dbReference type="EMBL" id="BAAAPC010000027">
    <property type="protein sequence ID" value="GAA2014318.1"/>
    <property type="molecule type" value="Genomic_DNA"/>
</dbReference>
<evidence type="ECO:0008006" key="4">
    <source>
        <dbReference type="Google" id="ProtNLM"/>
    </source>
</evidence>
<keyword evidence="3" id="KW-1185">Reference proteome</keyword>
<proteinExistence type="predicted"/>
<gene>
    <name evidence="2" type="ORF">GCM10009799_48320</name>
</gene>
<reference evidence="3" key="1">
    <citation type="journal article" date="2019" name="Int. J. Syst. Evol. Microbiol.">
        <title>The Global Catalogue of Microorganisms (GCM) 10K type strain sequencing project: providing services to taxonomists for standard genome sequencing and annotation.</title>
        <authorList>
            <consortium name="The Broad Institute Genomics Platform"/>
            <consortium name="The Broad Institute Genome Sequencing Center for Infectious Disease"/>
            <person name="Wu L."/>
            <person name="Ma J."/>
        </authorList>
    </citation>
    <scope>NUCLEOTIDE SEQUENCE [LARGE SCALE GENOMIC DNA]</scope>
    <source>
        <strain evidence="3">JCM 15313</strain>
    </source>
</reference>
<evidence type="ECO:0000313" key="3">
    <source>
        <dbReference type="Proteomes" id="UP001501585"/>
    </source>
</evidence>
<dbReference type="PROSITE" id="PS51257">
    <property type="entry name" value="PROKAR_LIPOPROTEIN"/>
    <property type="match status" value="1"/>
</dbReference>